<keyword evidence="2" id="KW-1185">Reference proteome</keyword>
<comment type="caution">
    <text evidence="1">The sequence shown here is derived from an EMBL/GenBank/DDBJ whole genome shotgun (WGS) entry which is preliminary data.</text>
</comment>
<proteinExistence type="predicted"/>
<protein>
    <submittedName>
        <fullName evidence="1">Uncharacterized protein</fullName>
    </submittedName>
</protein>
<gene>
    <name evidence="1" type="ORF">BDR25DRAFT_343596</name>
</gene>
<organism evidence="1 2">
    <name type="scientific">Lindgomyces ingoldianus</name>
    <dbReference type="NCBI Taxonomy" id="673940"/>
    <lineage>
        <taxon>Eukaryota</taxon>
        <taxon>Fungi</taxon>
        <taxon>Dikarya</taxon>
        <taxon>Ascomycota</taxon>
        <taxon>Pezizomycotina</taxon>
        <taxon>Dothideomycetes</taxon>
        <taxon>Pleosporomycetidae</taxon>
        <taxon>Pleosporales</taxon>
        <taxon>Lindgomycetaceae</taxon>
        <taxon>Lindgomyces</taxon>
    </lineage>
</organism>
<name>A0ACB6QRF6_9PLEO</name>
<sequence>MPRRGGIRSYHHKSRNGCTNCKRRRVKCSMQAPVCANCHRRNEKCEYASFGDSSKNAWSSSSINHTDVNSLPVRTFENAYVPFNWFPPAASEYPFLESEKPALSSGSGVFLLRACLENMLCASWFTPGEISLWNAIISEQAEQFGYVQHCVFALSSLNLQIFRPSTSNQAAISAFRHRITASSLFRQSSPVVDERNWTAVLTFTISMIIFQFAAQLVCTDIELDYLETLRMLRSSLVIHEFIQPHLLKSKFLPFLLKRYQKTSPAVEEEVLMHLRHLGRIVWGSNTPSDTARLNQQAFSALEAWAVACNGSPQTWPHYLIWPATIPQEYMD</sequence>
<dbReference type="Proteomes" id="UP000799755">
    <property type="component" value="Unassembled WGS sequence"/>
</dbReference>
<reference evidence="1" key="1">
    <citation type="journal article" date="2020" name="Stud. Mycol.">
        <title>101 Dothideomycetes genomes: a test case for predicting lifestyles and emergence of pathogens.</title>
        <authorList>
            <person name="Haridas S."/>
            <person name="Albert R."/>
            <person name="Binder M."/>
            <person name="Bloem J."/>
            <person name="Labutti K."/>
            <person name="Salamov A."/>
            <person name="Andreopoulos B."/>
            <person name="Baker S."/>
            <person name="Barry K."/>
            <person name="Bills G."/>
            <person name="Bluhm B."/>
            <person name="Cannon C."/>
            <person name="Castanera R."/>
            <person name="Culley D."/>
            <person name="Daum C."/>
            <person name="Ezra D."/>
            <person name="Gonzalez J."/>
            <person name="Henrissat B."/>
            <person name="Kuo A."/>
            <person name="Liang C."/>
            <person name="Lipzen A."/>
            <person name="Lutzoni F."/>
            <person name="Magnuson J."/>
            <person name="Mondo S."/>
            <person name="Nolan M."/>
            <person name="Ohm R."/>
            <person name="Pangilinan J."/>
            <person name="Park H.-J."/>
            <person name="Ramirez L."/>
            <person name="Alfaro M."/>
            <person name="Sun H."/>
            <person name="Tritt A."/>
            <person name="Yoshinaga Y."/>
            <person name="Zwiers L.-H."/>
            <person name="Turgeon B."/>
            <person name="Goodwin S."/>
            <person name="Spatafora J."/>
            <person name="Crous P."/>
            <person name="Grigoriev I."/>
        </authorList>
    </citation>
    <scope>NUCLEOTIDE SEQUENCE</scope>
    <source>
        <strain evidence="1">ATCC 200398</strain>
    </source>
</reference>
<accession>A0ACB6QRF6</accession>
<evidence type="ECO:0000313" key="2">
    <source>
        <dbReference type="Proteomes" id="UP000799755"/>
    </source>
</evidence>
<evidence type="ECO:0000313" key="1">
    <source>
        <dbReference type="EMBL" id="KAF2469584.1"/>
    </source>
</evidence>
<dbReference type="EMBL" id="MU003511">
    <property type="protein sequence ID" value="KAF2469584.1"/>
    <property type="molecule type" value="Genomic_DNA"/>
</dbReference>